<dbReference type="Pfam" id="PF25873">
    <property type="entry name" value="WHD_MalT"/>
    <property type="match status" value="1"/>
</dbReference>
<evidence type="ECO:0000259" key="4">
    <source>
        <dbReference type="PROSITE" id="PS50043"/>
    </source>
</evidence>
<dbReference type="PANTHER" id="PTHR44688">
    <property type="entry name" value="DNA-BINDING TRANSCRIPTIONAL ACTIVATOR DEVR_DOSR"/>
    <property type="match status" value="1"/>
</dbReference>
<feature type="domain" description="HTH luxR-type" evidence="4">
    <location>
        <begin position="823"/>
        <end position="888"/>
    </location>
</feature>
<name>A0A4U0ST05_9ACTN</name>
<dbReference type="OrthoDB" id="134985at2"/>
<keyword evidence="6" id="KW-1185">Reference proteome</keyword>
<dbReference type="SUPFAM" id="SSF46894">
    <property type="entry name" value="C-terminal effector domain of the bipartite response regulators"/>
    <property type="match status" value="1"/>
</dbReference>
<dbReference type="PANTHER" id="PTHR44688:SF16">
    <property type="entry name" value="DNA-BINDING TRANSCRIPTIONAL ACTIVATOR DEVR_DOSR"/>
    <property type="match status" value="1"/>
</dbReference>
<dbReference type="Proteomes" id="UP000305778">
    <property type="component" value="Unassembled WGS sequence"/>
</dbReference>
<dbReference type="PROSITE" id="PS50043">
    <property type="entry name" value="HTH_LUXR_2"/>
    <property type="match status" value="1"/>
</dbReference>
<evidence type="ECO:0000313" key="6">
    <source>
        <dbReference type="Proteomes" id="UP000305778"/>
    </source>
</evidence>
<dbReference type="SUPFAM" id="SSF52540">
    <property type="entry name" value="P-loop containing nucleoside triphosphate hydrolases"/>
    <property type="match status" value="1"/>
</dbReference>
<dbReference type="Gene3D" id="1.25.40.10">
    <property type="entry name" value="Tetratricopeptide repeat domain"/>
    <property type="match status" value="1"/>
</dbReference>
<gene>
    <name evidence="5" type="ORF">FCI23_01220</name>
</gene>
<keyword evidence="3" id="KW-0804">Transcription</keyword>
<dbReference type="AlphaFoldDB" id="A0A4U0ST05"/>
<keyword evidence="1" id="KW-0805">Transcription regulation</keyword>
<dbReference type="InterPro" id="IPR000792">
    <property type="entry name" value="Tscrpt_reg_LuxR_C"/>
</dbReference>
<dbReference type="GO" id="GO:0006355">
    <property type="term" value="P:regulation of DNA-templated transcription"/>
    <property type="evidence" value="ECO:0007669"/>
    <property type="project" value="InterPro"/>
</dbReference>
<dbReference type="Gene3D" id="1.10.10.10">
    <property type="entry name" value="Winged helix-like DNA-binding domain superfamily/Winged helix DNA-binding domain"/>
    <property type="match status" value="1"/>
</dbReference>
<evidence type="ECO:0000256" key="2">
    <source>
        <dbReference type="ARBA" id="ARBA00023125"/>
    </source>
</evidence>
<comment type="caution">
    <text evidence="5">The sequence shown here is derived from an EMBL/GenBank/DDBJ whole genome shotgun (WGS) entry which is preliminary data.</text>
</comment>
<accession>A0A4U0ST05</accession>
<protein>
    <recommendedName>
        <fullName evidence="4">HTH luxR-type domain-containing protein</fullName>
    </recommendedName>
</protein>
<dbReference type="CDD" id="cd06170">
    <property type="entry name" value="LuxR_C_like"/>
    <property type="match status" value="1"/>
</dbReference>
<evidence type="ECO:0000256" key="3">
    <source>
        <dbReference type="ARBA" id="ARBA00023163"/>
    </source>
</evidence>
<evidence type="ECO:0000256" key="1">
    <source>
        <dbReference type="ARBA" id="ARBA00023015"/>
    </source>
</evidence>
<evidence type="ECO:0000313" key="5">
    <source>
        <dbReference type="EMBL" id="TKA13354.1"/>
    </source>
</evidence>
<dbReference type="EMBL" id="SUMC01000001">
    <property type="protein sequence ID" value="TKA13354.1"/>
    <property type="molecule type" value="Genomic_DNA"/>
</dbReference>
<dbReference type="InterPro" id="IPR036388">
    <property type="entry name" value="WH-like_DNA-bd_sf"/>
</dbReference>
<sequence>MTQAHAPGARAVAKYPVPVVPAGKIAVPELSDSAIDRPRLRAALEVAAGRPVTAVCAPAGYGKTFLLATWAQFSTLPVAWVSLDRDDNDPSRLWSALLASLRAAGAVRPGQPLWSLTAPRAMAVGPDFVTAVINGLSEPGPPVRLVLDNADEPADPAALCGLERLLRNQPPRLRLVLAFRREPPLSLYRLRVAGRLSELRTDALRFTTGEARGLLARHATTLGADELALLMERTEGWPAGLRLAAMAVRGAPDPGAVISDFGGDDRAVADYLAGEVLSRQTSQLREFLETTSVCELLCGDLAAALSGRDDAAVMLDGLHRANALIDRPAPHSLWYRCHGLLRGHLRAELGRHRPGAVAPLHLRAAQWFAEHNQPLEALDHAVAARDFSCVAALLERHAVTLVASGQGAAVRRVLDALPATAARVDPRLALVSAYASLDAGDAETCDHHLTHCAAAPLGPVPGARSGPDGPPRALGLAVRLDRARLRGDPSEALAAADELSDPVGEQPGATALMLASRGSARLEAGRRKEGGADLESALAIARRYGLDGLVLSCLSGLATVATAECDFTRAQDIGRGAVDFAASHGWASTSRCAPAYTAQAWAACQALECGAARRLSELALNTAPPGGPADLFWARTVHAVTLFDRGERREGLDLALLAKRSCEACPVPPELRALAAGAELGLALALAQHACAAGALEAVRVQLGDLAEVALMEARLLAARHRDEAALRALRPVLGGTAAALLTTTLVDAWLLEADLAASHGEELRAEQGLREALAAATPSRVIRPFHTAGPRLRALMNVALPRLGSQEPFAREVLRALEPVRRADLADPLTPREADLLRLLPSLQTLDEIASETFISVNTVKTHLRSIYRKLGVSRRRQAVAAGRDQGLL</sequence>
<dbReference type="RefSeq" id="WP_136721514.1">
    <property type="nucleotide sequence ID" value="NZ_SUMC01000001.1"/>
</dbReference>
<organism evidence="5 6">
    <name type="scientific">Actinacidiphila oryziradicis</name>
    <dbReference type="NCBI Taxonomy" id="2571141"/>
    <lineage>
        <taxon>Bacteria</taxon>
        <taxon>Bacillati</taxon>
        <taxon>Actinomycetota</taxon>
        <taxon>Actinomycetes</taxon>
        <taxon>Kitasatosporales</taxon>
        <taxon>Streptomycetaceae</taxon>
        <taxon>Actinacidiphila</taxon>
    </lineage>
</organism>
<keyword evidence="2" id="KW-0238">DNA-binding</keyword>
<dbReference type="GO" id="GO:0003677">
    <property type="term" value="F:DNA binding"/>
    <property type="evidence" value="ECO:0007669"/>
    <property type="project" value="UniProtKB-KW"/>
</dbReference>
<proteinExistence type="predicted"/>
<dbReference type="Pfam" id="PF00196">
    <property type="entry name" value="GerE"/>
    <property type="match status" value="1"/>
</dbReference>
<dbReference type="InterPro" id="IPR059106">
    <property type="entry name" value="WHD_MalT"/>
</dbReference>
<dbReference type="InterPro" id="IPR011990">
    <property type="entry name" value="TPR-like_helical_dom_sf"/>
</dbReference>
<dbReference type="InterPro" id="IPR016032">
    <property type="entry name" value="Sig_transdc_resp-reg_C-effctor"/>
</dbReference>
<dbReference type="SMART" id="SM00421">
    <property type="entry name" value="HTH_LUXR"/>
    <property type="match status" value="1"/>
</dbReference>
<reference evidence="5 6" key="1">
    <citation type="submission" date="2019-04" db="EMBL/GenBank/DDBJ databases">
        <title>Streptomyces oryziradicis sp. nov., a novel actinomycete isolated from rhizosphere soil of rice (Oryza sativa L.).</title>
        <authorList>
            <person name="Li C."/>
        </authorList>
    </citation>
    <scope>NUCLEOTIDE SEQUENCE [LARGE SCALE GENOMIC DNA]</scope>
    <source>
        <strain evidence="5 6">NEAU-C40</strain>
    </source>
</reference>
<dbReference type="InterPro" id="IPR027417">
    <property type="entry name" value="P-loop_NTPase"/>
</dbReference>